<organism evidence="3 4">
    <name type="scientific">Pilimelia columellifera subsp. columellifera</name>
    <dbReference type="NCBI Taxonomy" id="706583"/>
    <lineage>
        <taxon>Bacteria</taxon>
        <taxon>Bacillati</taxon>
        <taxon>Actinomycetota</taxon>
        <taxon>Actinomycetes</taxon>
        <taxon>Micromonosporales</taxon>
        <taxon>Micromonosporaceae</taxon>
        <taxon>Pilimelia</taxon>
    </lineage>
</organism>
<dbReference type="SUPFAM" id="SSF48208">
    <property type="entry name" value="Six-hairpin glycosidases"/>
    <property type="match status" value="1"/>
</dbReference>
<dbReference type="InterPro" id="IPR054491">
    <property type="entry name" value="MGH1-like_GH"/>
</dbReference>
<accession>A0ABP6B3I1</accession>
<reference evidence="4" key="1">
    <citation type="journal article" date="2019" name="Int. J. Syst. Evol. Microbiol.">
        <title>The Global Catalogue of Microorganisms (GCM) 10K type strain sequencing project: providing services to taxonomists for standard genome sequencing and annotation.</title>
        <authorList>
            <consortium name="The Broad Institute Genomics Platform"/>
            <consortium name="The Broad Institute Genome Sequencing Center for Infectious Disease"/>
            <person name="Wu L."/>
            <person name="Ma J."/>
        </authorList>
    </citation>
    <scope>NUCLEOTIDE SEQUENCE [LARGE SCALE GENOMIC DNA]</scope>
    <source>
        <strain evidence="4">JCM 3367</strain>
    </source>
</reference>
<dbReference type="Gene3D" id="1.50.10.10">
    <property type="match status" value="1"/>
</dbReference>
<name>A0ABP6B3I1_9ACTN</name>
<proteinExistence type="predicted"/>
<dbReference type="InterPro" id="IPR032856">
    <property type="entry name" value="GDE_N_bis"/>
</dbReference>
<dbReference type="InterPro" id="IPR008928">
    <property type="entry name" value="6-hairpin_glycosidase_sf"/>
</dbReference>
<dbReference type="Proteomes" id="UP001499978">
    <property type="component" value="Unassembled WGS sequence"/>
</dbReference>
<dbReference type="Pfam" id="PF14742">
    <property type="entry name" value="GDE_N_bis"/>
    <property type="match status" value="1"/>
</dbReference>
<dbReference type="EMBL" id="BAAARY010000020">
    <property type="protein sequence ID" value="GAA2530172.1"/>
    <property type="molecule type" value="Genomic_DNA"/>
</dbReference>
<feature type="domain" description="Mannosylglycerate hydrolase MGH1-like glycoside hydrolase" evidence="2">
    <location>
        <begin position="420"/>
        <end position="582"/>
    </location>
</feature>
<sequence length="670" mass="75125">MPDETISILQGSAFVVCDRRGDFRAGRDAAVGLFYRDVRHLSRWELRLNGRELDVLSAKTIEYDEAAFFLVEPTGTIYRNPSLSVIRRREVARGMREEIELQNHGVKTLHLELSFLFGADFADIFEVKDGLSKKGSHYRSQQGDILTLGYRRDDYCRETYLRAPGAFFTEESLTFRLALEPRESWHGLIEVDVAIAAGGPLPKRAHSPDMPASLPQWLAAAPRLETDWHDLKATYRRSIVDLAALRFYPYPTSPASLPAAGLPWFMAVFGRDSLIASYQALPFVPEMARTTLRALAAQQATEMDDMRDAEPGKILHELRLGEMAHFRERPQSPYYGAADSTPLFLIVLDEYERWTGDVETVRELEQSARAAVTWMREHGDADGDSFIEYQTRNPGVGLENQCWKDSWNSIVLPDATMAQPPIATCEIQGYAYDALRRTARLARAVWDDPAYADQLDSDADELQRRFDAAFWLDDLGFYALALDRDKNPVRTLTSNIGHLLWSGIVPEERVGALVTHLCGEQLFTGWGVRTLADGQQAYNPIEYHNGTVWPHDTALIAAGLYRYNRRVEANRLAVGLLDAARHVGFRLPEAFAGYPRRTTEVPVVYPTACSPQAWATGAPLLLLRVLLGLEPTAEGLSVDPFLPDRIGYLALRGVPGRWGAADAVGEHTSR</sequence>
<evidence type="ECO:0000313" key="4">
    <source>
        <dbReference type="Proteomes" id="UP001499978"/>
    </source>
</evidence>
<dbReference type="InterPro" id="IPR012341">
    <property type="entry name" value="6hp_glycosidase-like_sf"/>
</dbReference>
<keyword evidence="4" id="KW-1185">Reference proteome</keyword>
<evidence type="ECO:0000259" key="2">
    <source>
        <dbReference type="Pfam" id="PF22422"/>
    </source>
</evidence>
<gene>
    <name evidence="3" type="ORF">GCM10010201_31950</name>
</gene>
<dbReference type="Pfam" id="PF22422">
    <property type="entry name" value="MGH1-like_GH"/>
    <property type="match status" value="1"/>
</dbReference>
<comment type="caution">
    <text evidence="3">The sequence shown here is derived from an EMBL/GenBank/DDBJ whole genome shotgun (WGS) entry which is preliminary data.</text>
</comment>
<evidence type="ECO:0000313" key="3">
    <source>
        <dbReference type="EMBL" id="GAA2530172.1"/>
    </source>
</evidence>
<protein>
    <submittedName>
        <fullName evidence="3">Glycogen debranching N-terminal domain-containing protein</fullName>
    </submittedName>
</protein>
<feature type="domain" description="Putative glycogen debranching enzyme N-terminal" evidence="1">
    <location>
        <begin position="9"/>
        <end position="186"/>
    </location>
</feature>
<evidence type="ECO:0000259" key="1">
    <source>
        <dbReference type="Pfam" id="PF14742"/>
    </source>
</evidence>
<dbReference type="RefSeq" id="WP_344173909.1">
    <property type="nucleotide sequence ID" value="NZ_BAAARY010000020.1"/>
</dbReference>